<dbReference type="EMBL" id="BFEA01000112">
    <property type="protein sequence ID" value="GBG69285.1"/>
    <property type="molecule type" value="Genomic_DNA"/>
</dbReference>
<comment type="caution">
    <text evidence="15">The sequence shown here is derived from an EMBL/GenBank/DDBJ whole genome shotgun (WGS) entry which is preliminary data.</text>
</comment>
<keyword evidence="11" id="KW-0862">Zinc</keyword>
<evidence type="ECO:0000313" key="15">
    <source>
        <dbReference type="EMBL" id="GBG69285.1"/>
    </source>
</evidence>
<dbReference type="SUPFAM" id="SSF50630">
    <property type="entry name" value="Acid proteases"/>
    <property type="match status" value="1"/>
</dbReference>
<proteinExistence type="predicted"/>
<dbReference type="InterPro" id="IPR041577">
    <property type="entry name" value="RT_RNaseH_2"/>
</dbReference>
<dbReference type="GO" id="GO:0004190">
    <property type="term" value="F:aspartic-type endopeptidase activity"/>
    <property type="evidence" value="ECO:0007669"/>
    <property type="project" value="UniProtKB-KW"/>
</dbReference>
<keyword evidence="1" id="KW-0645">Protease</keyword>
<dbReference type="InterPro" id="IPR043128">
    <property type="entry name" value="Rev_trsase/Diguanyl_cyclase"/>
</dbReference>
<dbReference type="SUPFAM" id="SSF56672">
    <property type="entry name" value="DNA/RNA polymerases"/>
    <property type="match status" value="1"/>
</dbReference>
<dbReference type="InterPro" id="IPR050951">
    <property type="entry name" value="Retrovirus_Pol_polyprotein"/>
</dbReference>
<dbReference type="GO" id="GO:0004519">
    <property type="term" value="F:endonuclease activity"/>
    <property type="evidence" value="ECO:0007669"/>
    <property type="project" value="UniProtKB-KW"/>
</dbReference>
<dbReference type="SUPFAM" id="SSF57756">
    <property type="entry name" value="Retrovirus zinc finger-like domains"/>
    <property type="match status" value="1"/>
</dbReference>
<protein>
    <recommendedName>
        <fullName evidence="17">Reverse transcriptase</fullName>
    </recommendedName>
</protein>
<dbReference type="InterPro" id="IPR043502">
    <property type="entry name" value="DNA/RNA_pol_sf"/>
</dbReference>
<feature type="region of interest" description="Disordered" evidence="12">
    <location>
        <begin position="250"/>
        <end position="316"/>
    </location>
</feature>
<evidence type="ECO:0000256" key="12">
    <source>
        <dbReference type="SAM" id="MobiDB-lite"/>
    </source>
</evidence>
<feature type="region of interest" description="Disordered" evidence="12">
    <location>
        <begin position="163"/>
        <end position="207"/>
    </location>
</feature>
<dbReference type="PANTHER" id="PTHR37984:SF5">
    <property type="entry name" value="PROTEIN NYNRIN-LIKE"/>
    <property type="match status" value="1"/>
</dbReference>
<dbReference type="Gene3D" id="3.30.70.270">
    <property type="match status" value="2"/>
</dbReference>
<feature type="compositionally biased region" description="Basic residues" evidence="12">
    <location>
        <begin position="185"/>
        <end position="196"/>
    </location>
</feature>
<evidence type="ECO:0000313" key="16">
    <source>
        <dbReference type="Proteomes" id="UP000265515"/>
    </source>
</evidence>
<evidence type="ECO:0000256" key="1">
    <source>
        <dbReference type="ARBA" id="ARBA00022670"/>
    </source>
</evidence>
<feature type="region of interest" description="Disordered" evidence="12">
    <location>
        <begin position="34"/>
        <end position="54"/>
    </location>
</feature>
<evidence type="ECO:0000259" key="14">
    <source>
        <dbReference type="PROSITE" id="PS50878"/>
    </source>
</evidence>
<dbReference type="SMART" id="SM00343">
    <property type="entry name" value="ZnF_C2HC"/>
    <property type="match status" value="1"/>
</dbReference>
<dbReference type="InterPro" id="IPR001878">
    <property type="entry name" value="Znf_CCHC"/>
</dbReference>
<gene>
    <name evidence="15" type="ORF">CBR_g3984</name>
</gene>
<dbReference type="GO" id="GO:0006508">
    <property type="term" value="P:proteolysis"/>
    <property type="evidence" value="ECO:0007669"/>
    <property type="project" value="UniProtKB-KW"/>
</dbReference>
<dbReference type="PANTHER" id="PTHR37984">
    <property type="entry name" value="PROTEIN CBG26694"/>
    <property type="match status" value="1"/>
</dbReference>
<reference evidence="15 16" key="1">
    <citation type="journal article" date="2018" name="Cell">
        <title>The Chara Genome: Secondary Complexity and Implications for Plant Terrestrialization.</title>
        <authorList>
            <person name="Nishiyama T."/>
            <person name="Sakayama H."/>
            <person name="Vries J.D."/>
            <person name="Buschmann H."/>
            <person name="Saint-Marcoux D."/>
            <person name="Ullrich K.K."/>
            <person name="Haas F.B."/>
            <person name="Vanderstraeten L."/>
            <person name="Becker D."/>
            <person name="Lang D."/>
            <person name="Vosolsobe S."/>
            <person name="Rombauts S."/>
            <person name="Wilhelmsson P.K.I."/>
            <person name="Janitza P."/>
            <person name="Kern R."/>
            <person name="Heyl A."/>
            <person name="Rumpler F."/>
            <person name="Villalobos L.I.A.C."/>
            <person name="Clay J.M."/>
            <person name="Skokan R."/>
            <person name="Toyoda A."/>
            <person name="Suzuki Y."/>
            <person name="Kagoshima H."/>
            <person name="Schijlen E."/>
            <person name="Tajeshwar N."/>
            <person name="Catarino B."/>
            <person name="Hetherington A.J."/>
            <person name="Saltykova A."/>
            <person name="Bonnot C."/>
            <person name="Breuninger H."/>
            <person name="Symeonidi A."/>
            <person name="Radhakrishnan G.V."/>
            <person name="Van Nieuwerburgh F."/>
            <person name="Deforce D."/>
            <person name="Chang C."/>
            <person name="Karol K.G."/>
            <person name="Hedrich R."/>
            <person name="Ulvskov P."/>
            <person name="Glockner G."/>
            <person name="Delwiche C.F."/>
            <person name="Petrasek J."/>
            <person name="Van de Peer Y."/>
            <person name="Friml J."/>
            <person name="Beilby M."/>
            <person name="Dolan L."/>
            <person name="Kohara Y."/>
            <person name="Sugano S."/>
            <person name="Fujiyama A."/>
            <person name="Delaux P.-M."/>
            <person name="Quint M."/>
            <person name="TheiBen G."/>
            <person name="Hagemann M."/>
            <person name="Harholt J."/>
            <person name="Dunand C."/>
            <person name="Zachgo S."/>
            <person name="Langdale J."/>
            <person name="Maumus F."/>
            <person name="Straeten D.V.D."/>
            <person name="Gould S.B."/>
            <person name="Rensing S.A."/>
        </authorList>
    </citation>
    <scope>NUCLEOTIDE SEQUENCE [LARGE SCALE GENOMIC DNA]</scope>
    <source>
        <strain evidence="15 16">S276</strain>
    </source>
</reference>
<feature type="domain" description="CCHC-type" evidence="13">
    <location>
        <begin position="77"/>
        <end position="92"/>
    </location>
</feature>
<name>A0A388KGU7_CHABU</name>
<dbReference type="Pfam" id="PF00078">
    <property type="entry name" value="RVT_1"/>
    <property type="match status" value="1"/>
</dbReference>
<keyword evidence="11" id="KW-0479">Metal-binding</keyword>
<keyword evidence="7" id="KW-0378">Hydrolase</keyword>
<dbReference type="PROSITE" id="PS50158">
    <property type="entry name" value="ZF_CCHC"/>
    <property type="match status" value="1"/>
</dbReference>
<keyword evidence="16" id="KW-1185">Reference proteome</keyword>
<feature type="compositionally biased region" description="Basic and acidic residues" evidence="12">
    <location>
        <begin position="163"/>
        <end position="184"/>
    </location>
</feature>
<evidence type="ECO:0000256" key="11">
    <source>
        <dbReference type="PROSITE-ProRule" id="PRU00047"/>
    </source>
</evidence>
<feature type="compositionally biased region" description="Basic and acidic residues" evidence="12">
    <location>
        <begin position="116"/>
        <end position="125"/>
    </location>
</feature>
<evidence type="ECO:0000256" key="4">
    <source>
        <dbReference type="ARBA" id="ARBA00022722"/>
    </source>
</evidence>
<dbReference type="PROSITE" id="PS50878">
    <property type="entry name" value="RT_POL"/>
    <property type="match status" value="1"/>
</dbReference>
<dbReference type="GO" id="GO:0003677">
    <property type="term" value="F:DNA binding"/>
    <property type="evidence" value="ECO:0007669"/>
    <property type="project" value="UniProtKB-KW"/>
</dbReference>
<dbReference type="CDD" id="cd00303">
    <property type="entry name" value="retropepsin_like"/>
    <property type="match status" value="1"/>
</dbReference>
<evidence type="ECO:0000256" key="2">
    <source>
        <dbReference type="ARBA" id="ARBA00022679"/>
    </source>
</evidence>
<dbReference type="GO" id="GO:0008270">
    <property type="term" value="F:zinc ion binding"/>
    <property type="evidence" value="ECO:0007669"/>
    <property type="project" value="UniProtKB-KW"/>
</dbReference>
<dbReference type="Pfam" id="PF17919">
    <property type="entry name" value="RT_RNaseH_2"/>
    <property type="match status" value="1"/>
</dbReference>
<dbReference type="Gene3D" id="2.40.70.10">
    <property type="entry name" value="Acid Proteases"/>
    <property type="match status" value="1"/>
</dbReference>
<feature type="compositionally biased region" description="Basic and acidic residues" evidence="12">
    <location>
        <begin position="197"/>
        <end position="207"/>
    </location>
</feature>
<dbReference type="OrthoDB" id="6773263at2759"/>
<dbReference type="FunFam" id="3.30.70.270:FF:000020">
    <property type="entry name" value="Transposon Tf2-6 polyprotein-like Protein"/>
    <property type="match status" value="1"/>
</dbReference>
<sequence>MAVVPLLQRGVRALSSDRDADVRIVEDLLDERMSGNERRDEDRQGGDYRRTDDRMTDIRRVDEVHEEDRRRYRAPTCFRCHEPGHYANQCPDRHRRSFRSDRPSTSMESRGSRSPRRTDYRRRYESPSGGAGGIQVTVAELGKSVAAMKDFIDEARLKKLEKERKKQERKEAEEREAEARERAERKARKQAEKHRKQMELEAERRAEMKKDNDIQLAIRLSELEDSVTCRVESVIVPLRELVRLGKKKVAYATDSESSDTQAGEGSDTSVTQELSARTEQQCISEKRKRGRDPVLEGSPPMEGPSKRTPKRGVLKPALLSARRTRSTTVVKNPGCVKRVSPVKTPLKARKGRTPRKGTPMKSPALQFTPATKGALQQLRYRSSVMEELKDCDATELQRLCKEEGVTYDGKVGAIFAIADSRTRQRFGQDTVEATEGRHNQSVRADCNALKFRRSKSESWRLDFYQVLNDGFSTGEVNVSILVDGGNVWHGGWKRVRRAFGDTKIRCEGKDLALKDAKQALQKGGVFTVVHWWKWKPKCRYLKSVLLGVLCNPRKVQEVFDWNLGSLLRLYCAIKDFSRKSTRKYLRRLISRVFLRRFDFSMSADLVFRLKFDDRIRSSAVRKVVNDALMGGDLPQGFLNRARKKVRIVCVKNPAISDVLHNQRVFSSRKVLVCNCANSPYPKSGGHVRFRLSEMEGIHPLLRNAKNVARIVREDRVEQLHRELMEGFSTWRNWKGDLPRIPHEVLRRCLSDRIAENGQLSSAHLNDLKVKLQGFVLTPLDRNPREKLVLCLYLYFEAIMSTYVMNSGYRIIQAAPTEVLREIREEVSTRGLTKFAKWDKDGKFGSAYVIPKQKDVERFRPICPTYSEPMVRTGRAVSRGLNHLLKTLPKGWHFNLVSVSGLAARLKDVNQKILRHDAGEEVYTASFDIKEMFSRLPHDEILIAVDWLFDFHRPKGRQSVRVNTRGKGSTFGITTGADHWHALDFTQMREFIHLELQHTYTFATGVLLQQVVGIPMDEVAVGAMLGYVAKVAREFVSQRYEEKNAPLLYVRIQIGQADCNALLDCGATRNFISQSFMTRAGLGAQVRRKSHPTTVALADGKTKQLLYRNISAVPVYFAPHACEPVTFDVLDTDFDVILGMPWLSSADHTVNFHRRTLTIRDATGSEVPCTIPPPHSSIRCQVVSAKSFRDTCRSEHVEEIGIALLRTVPTTDLSSTEVSSDPRVTRLLDEFSDVFETPSGIVPDRPISHEIILEAGAVPLKGCIYRMSEEELTVLRAQLDDLLDKGWIRPSSSPYGAPVLFVRKKNKDLRLCIDYRRLNAQTIKNAGPLPRIDDLLERLGGAKYISKLDLKSGYHQISIRPQDQYKTAFKTRYGLFEWVVMPFGLTNAPATFQAAMTTEFCAMLDRFVLVYLDDILVYSRTLEEHLEHLRRVLETLRSARYKANRDKCEFVRQELEYLGHFVSPEGIRPLADKIQAIQEWPEPKNVTDVRSFLDLAGYYQCFIKGYSKIAANLSKLQSEERPFDFNDNARHSFETLKPALLSAEVLHIYDPLLATRVTTDASGYGIGAVLEQHDGMDWHLVEYFSKKVPPLHSIDDARKKELLAFVHALKRWRHFLLGRKAFRWVTDNNPLVFYKSQDTINNQFSLSRTVVSLLGILVG</sequence>
<dbReference type="InterPro" id="IPR036875">
    <property type="entry name" value="Znf_CCHC_sf"/>
</dbReference>
<dbReference type="Gramene" id="GBG69285">
    <property type="protein sequence ID" value="GBG69285"/>
    <property type="gene ID" value="CBR_g3984"/>
</dbReference>
<dbReference type="Gene3D" id="4.10.60.10">
    <property type="entry name" value="Zinc finger, CCHC-type"/>
    <property type="match status" value="1"/>
</dbReference>
<evidence type="ECO:0008006" key="17">
    <source>
        <dbReference type="Google" id="ProtNLM"/>
    </source>
</evidence>
<evidence type="ECO:0000256" key="10">
    <source>
        <dbReference type="ARBA" id="ARBA00023268"/>
    </source>
</evidence>
<accession>A0A388KGU7</accession>
<evidence type="ECO:0000256" key="9">
    <source>
        <dbReference type="ARBA" id="ARBA00023125"/>
    </source>
</evidence>
<organism evidence="15 16">
    <name type="scientific">Chara braunii</name>
    <name type="common">Braun's stonewort</name>
    <dbReference type="NCBI Taxonomy" id="69332"/>
    <lineage>
        <taxon>Eukaryota</taxon>
        <taxon>Viridiplantae</taxon>
        <taxon>Streptophyta</taxon>
        <taxon>Charophyceae</taxon>
        <taxon>Charales</taxon>
        <taxon>Characeae</taxon>
        <taxon>Chara</taxon>
    </lineage>
</organism>
<feature type="compositionally biased region" description="Polar residues" evidence="12">
    <location>
        <begin position="254"/>
        <end position="283"/>
    </location>
</feature>
<evidence type="ECO:0000256" key="6">
    <source>
        <dbReference type="ARBA" id="ARBA00022759"/>
    </source>
</evidence>
<dbReference type="InterPro" id="IPR021109">
    <property type="entry name" value="Peptidase_aspartic_dom_sf"/>
</dbReference>
<keyword evidence="9" id="KW-0238">DNA-binding</keyword>
<keyword evidence="3" id="KW-0548">Nucleotidyltransferase</keyword>
<evidence type="ECO:0000256" key="5">
    <source>
        <dbReference type="ARBA" id="ARBA00022750"/>
    </source>
</evidence>
<keyword evidence="6" id="KW-0255">Endonuclease</keyword>
<feature type="region of interest" description="Disordered" evidence="12">
    <location>
        <begin position="81"/>
        <end position="133"/>
    </location>
</feature>
<evidence type="ECO:0000256" key="3">
    <source>
        <dbReference type="ARBA" id="ARBA00022695"/>
    </source>
</evidence>
<evidence type="ECO:0000256" key="7">
    <source>
        <dbReference type="ARBA" id="ARBA00022801"/>
    </source>
</evidence>
<dbReference type="FunFam" id="3.10.10.10:FF:000007">
    <property type="entry name" value="Retrovirus-related Pol polyprotein from transposon 17.6-like Protein"/>
    <property type="match status" value="1"/>
</dbReference>
<evidence type="ECO:0000256" key="8">
    <source>
        <dbReference type="ARBA" id="ARBA00022918"/>
    </source>
</evidence>
<keyword evidence="10" id="KW-0511">Multifunctional enzyme</keyword>
<dbReference type="Proteomes" id="UP000265515">
    <property type="component" value="Unassembled WGS sequence"/>
</dbReference>
<feature type="domain" description="Reverse transcriptase" evidence="14">
    <location>
        <begin position="1282"/>
        <end position="1461"/>
    </location>
</feature>
<dbReference type="GO" id="GO:0003964">
    <property type="term" value="F:RNA-directed DNA polymerase activity"/>
    <property type="evidence" value="ECO:0007669"/>
    <property type="project" value="UniProtKB-KW"/>
</dbReference>
<dbReference type="Pfam" id="PF08284">
    <property type="entry name" value="RVP_2"/>
    <property type="match status" value="1"/>
</dbReference>
<dbReference type="Gene3D" id="3.10.10.10">
    <property type="entry name" value="HIV Type 1 Reverse Transcriptase, subunit A, domain 1"/>
    <property type="match status" value="1"/>
</dbReference>
<keyword evidence="8" id="KW-0695">RNA-directed DNA polymerase</keyword>
<dbReference type="CDD" id="cd01647">
    <property type="entry name" value="RT_LTR"/>
    <property type="match status" value="1"/>
</dbReference>
<dbReference type="InterPro" id="IPR000477">
    <property type="entry name" value="RT_dom"/>
</dbReference>
<keyword evidence="11" id="KW-0863">Zinc-finger</keyword>
<keyword evidence="4" id="KW-0540">Nuclease</keyword>
<keyword evidence="5" id="KW-0064">Aspartyl protease</keyword>
<evidence type="ECO:0000259" key="13">
    <source>
        <dbReference type="PROSITE" id="PS50158"/>
    </source>
</evidence>
<keyword evidence="2" id="KW-0808">Transferase</keyword>